<sequence length="156" mass="17146">MKRISLLMLWGFCSMALSNVTFHGYLVQPPNCTISDGETIELTFQDVNIDDINGSNYEQIVPYRITCDTPVRDPLLEMTLSWSGTQSDFDDAAVSTDIAGLGIRLKQAGQSFKLNTPLVVDETALPALTAVPVKKSGVDLPEANFEAWATLQVDYQ</sequence>
<organism evidence="3 6">
    <name type="scientific">Escherichia coli</name>
    <dbReference type="NCBI Taxonomy" id="562"/>
    <lineage>
        <taxon>Bacteria</taxon>
        <taxon>Pseudomonadati</taxon>
        <taxon>Pseudomonadota</taxon>
        <taxon>Gammaproteobacteria</taxon>
        <taxon>Enterobacterales</taxon>
        <taxon>Enterobacteriaceae</taxon>
        <taxon>Escherichia</taxon>
    </lineage>
</organism>
<evidence type="ECO:0000313" key="8">
    <source>
        <dbReference type="Proteomes" id="UP000514715"/>
    </source>
</evidence>
<keyword evidence="1" id="KW-0732">Signal</keyword>
<dbReference type="EMBL" id="BFIH01000045">
    <property type="protein sequence ID" value="GCO28484.1"/>
    <property type="molecule type" value="Genomic_DNA"/>
</dbReference>
<reference evidence="5 8" key="3">
    <citation type="submission" date="2020-06" db="EMBL/GenBank/DDBJ databases">
        <title>REHAB project genomes.</title>
        <authorList>
            <person name="Shaw L.P."/>
        </authorList>
    </citation>
    <scope>NUCLEOTIDE SEQUENCE [LARGE SCALE GENOMIC DNA]</scope>
    <source>
        <strain evidence="5 8">RHB07-C04</strain>
    </source>
</reference>
<gene>
    <name evidence="3" type="primary">yfcQ</name>
    <name evidence="3" type="ORF">ExPECSC038_02366</name>
    <name evidence="4" type="ORF">G5603_04235</name>
    <name evidence="5" type="ORF">HVW04_23290</name>
</gene>
<dbReference type="InterPro" id="IPR008966">
    <property type="entry name" value="Adhesion_dom_sf"/>
</dbReference>
<evidence type="ECO:0000313" key="7">
    <source>
        <dbReference type="Proteomes" id="UP000472856"/>
    </source>
</evidence>
<proteinExistence type="predicted"/>
<dbReference type="InterPro" id="IPR050263">
    <property type="entry name" value="Bact_Fimbrial_Adh_Pro"/>
</dbReference>
<accession>A0A0A1AAE6</accession>
<dbReference type="SUPFAM" id="SSF49401">
    <property type="entry name" value="Bacterial adhesins"/>
    <property type="match status" value="1"/>
</dbReference>
<dbReference type="InterPro" id="IPR036937">
    <property type="entry name" value="Adhesion_dom_fimbrial_sf"/>
</dbReference>
<dbReference type="GO" id="GO:0009289">
    <property type="term" value="C:pilus"/>
    <property type="evidence" value="ECO:0007669"/>
    <property type="project" value="InterPro"/>
</dbReference>
<evidence type="ECO:0000256" key="1">
    <source>
        <dbReference type="SAM" id="SignalP"/>
    </source>
</evidence>
<dbReference type="EMBL" id="JAAJRI010000002">
    <property type="protein sequence ID" value="NGE87396.1"/>
    <property type="molecule type" value="Genomic_DNA"/>
</dbReference>
<dbReference type="AlphaFoldDB" id="A0A0A1AAE6"/>
<feature type="chain" id="PRO_5015032489" evidence="1">
    <location>
        <begin position="19"/>
        <end position="156"/>
    </location>
</feature>
<dbReference type="EMBL" id="CP057975">
    <property type="protein sequence ID" value="QMP47605.1"/>
    <property type="molecule type" value="Genomic_DNA"/>
</dbReference>
<feature type="signal peptide" evidence="1">
    <location>
        <begin position="1"/>
        <end position="18"/>
    </location>
</feature>
<feature type="domain" description="Fimbrial-type adhesion" evidence="2">
    <location>
        <begin position="21"/>
        <end position="156"/>
    </location>
</feature>
<evidence type="ECO:0000313" key="4">
    <source>
        <dbReference type="EMBL" id="NGE87396.1"/>
    </source>
</evidence>
<dbReference type="RefSeq" id="WP_000822661.1">
    <property type="nucleotide sequence ID" value="NZ_AP022098.1"/>
</dbReference>
<evidence type="ECO:0000313" key="5">
    <source>
        <dbReference type="EMBL" id="QMP47605.1"/>
    </source>
</evidence>
<evidence type="ECO:0000313" key="3">
    <source>
        <dbReference type="EMBL" id="GCO28484.1"/>
    </source>
</evidence>
<protein>
    <submittedName>
        <fullName evidence="4">Fimbrial protein</fullName>
    </submittedName>
    <submittedName>
        <fullName evidence="3">Fimbrial-like adhesin protein</fullName>
    </submittedName>
</protein>
<dbReference type="Proteomes" id="UP000300926">
    <property type="component" value="Unassembled WGS sequence"/>
</dbReference>
<dbReference type="InterPro" id="IPR000259">
    <property type="entry name" value="Adhesion_dom_fimbrial"/>
</dbReference>
<dbReference type="Proteomes" id="UP000514715">
    <property type="component" value="Chromosome"/>
</dbReference>
<dbReference type="Proteomes" id="UP000472856">
    <property type="component" value="Unassembled WGS sequence"/>
</dbReference>
<name>A0A0A1AAE6_ECOLX</name>
<dbReference type="Pfam" id="PF00419">
    <property type="entry name" value="Fimbrial"/>
    <property type="match status" value="1"/>
</dbReference>
<dbReference type="PANTHER" id="PTHR33420">
    <property type="entry name" value="FIMBRIAL SUBUNIT ELFA-RELATED"/>
    <property type="match status" value="1"/>
</dbReference>
<reference evidence="4 7" key="2">
    <citation type="submission" date="2020-02" db="EMBL/GenBank/DDBJ databases">
        <title>WGS of Carbapenem-Resistant Enterobacteriaceae.</title>
        <authorList>
            <person name="Tokajian S."/>
            <person name="El Chaar M."/>
            <person name="El Khoury M."/>
        </authorList>
    </citation>
    <scope>NUCLEOTIDE SEQUENCE [LARGE SCALE GENOMIC DNA]</scope>
    <source>
        <strain evidence="4 7">ECM_75</strain>
    </source>
</reference>
<dbReference type="Gene3D" id="2.60.40.1090">
    <property type="entry name" value="Fimbrial-type adhesion domain"/>
    <property type="match status" value="1"/>
</dbReference>
<dbReference type="PANTHER" id="PTHR33420:SF33">
    <property type="entry name" value="MINOR FIMBRIAL SUBUNIT"/>
    <property type="match status" value="1"/>
</dbReference>
<evidence type="ECO:0000313" key="6">
    <source>
        <dbReference type="Proteomes" id="UP000300926"/>
    </source>
</evidence>
<reference evidence="3 6" key="1">
    <citation type="submission" date="2018-04" db="EMBL/GenBank/DDBJ databases">
        <title>Large scale genomics of bovine and human commensal E. coli to reveal the emerging process of EHEC.</title>
        <authorList>
            <person name="Arimizu Y."/>
            <person name="Ogura Y."/>
        </authorList>
    </citation>
    <scope>NUCLEOTIDE SEQUENCE [LARGE SCALE GENOMIC DNA]</scope>
    <source>
        <strain evidence="3 6">ECSC038</strain>
    </source>
</reference>
<dbReference type="GO" id="GO:0043709">
    <property type="term" value="P:cell adhesion involved in single-species biofilm formation"/>
    <property type="evidence" value="ECO:0007669"/>
    <property type="project" value="TreeGrafter"/>
</dbReference>
<evidence type="ECO:0000259" key="2">
    <source>
        <dbReference type="Pfam" id="PF00419"/>
    </source>
</evidence>